<organism evidence="1 2">
    <name type="scientific">Streptomyces caniferus</name>
    <dbReference type="NCBI Taxonomy" id="285557"/>
    <lineage>
        <taxon>Bacteria</taxon>
        <taxon>Bacillati</taxon>
        <taxon>Actinomycetota</taxon>
        <taxon>Actinomycetes</taxon>
        <taxon>Kitasatosporales</taxon>
        <taxon>Streptomycetaceae</taxon>
        <taxon>Streptomyces</taxon>
    </lineage>
</organism>
<comment type="caution">
    <text evidence="1">The sequence shown here is derived from an EMBL/GenBank/DDBJ whole genome shotgun (WGS) entry which is preliminary data.</text>
</comment>
<evidence type="ECO:0000313" key="1">
    <source>
        <dbReference type="EMBL" id="GFE05764.1"/>
    </source>
</evidence>
<dbReference type="EMBL" id="BLIN01000003">
    <property type="protein sequence ID" value="GFE05764.1"/>
    <property type="molecule type" value="Genomic_DNA"/>
</dbReference>
<dbReference type="Proteomes" id="UP000435837">
    <property type="component" value="Unassembled WGS sequence"/>
</dbReference>
<sequence>MSAFEVTRAGRGPLHVLWAAGDAFTGEDAPETPVDWPWPHATVHALDAFGTRVPLERNGITVHLRASVTPLFLPAGPEAPARS</sequence>
<dbReference type="OrthoDB" id="7180791at2"/>
<accession>A0A640S4M1</accession>
<name>A0A640S4M1_9ACTN</name>
<dbReference type="RefSeq" id="WP_159472425.1">
    <property type="nucleotide sequence ID" value="NZ_BAAATH010000004.1"/>
</dbReference>
<reference evidence="1 2" key="1">
    <citation type="submission" date="2019-12" db="EMBL/GenBank/DDBJ databases">
        <title>Whole genome shotgun sequence of Streptomyces caniferus NBRC 15389.</title>
        <authorList>
            <person name="Ichikawa N."/>
            <person name="Kimura A."/>
            <person name="Kitahashi Y."/>
            <person name="Komaki H."/>
            <person name="Tamura T."/>
        </authorList>
    </citation>
    <scope>NUCLEOTIDE SEQUENCE [LARGE SCALE GENOMIC DNA]</scope>
    <source>
        <strain evidence="1 2">NBRC 15389</strain>
    </source>
</reference>
<evidence type="ECO:0000313" key="2">
    <source>
        <dbReference type="Proteomes" id="UP000435837"/>
    </source>
</evidence>
<dbReference type="AlphaFoldDB" id="A0A640S4M1"/>
<proteinExistence type="predicted"/>
<protein>
    <submittedName>
        <fullName evidence="1">Uncharacterized protein</fullName>
    </submittedName>
</protein>
<gene>
    <name evidence="1" type="ORF">Scani_20320</name>
</gene>